<reference evidence="1 2" key="1">
    <citation type="submission" date="2016-04" db="EMBL/GenBank/DDBJ databases">
        <title>Complete genome sequence of Bacillus oceanisediminis strain 2691.</title>
        <authorList>
            <person name="Jeong H."/>
            <person name="Kim H.J."/>
            <person name="Lee D.-W."/>
        </authorList>
    </citation>
    <scope>NUCLEOTIDE SEQUENCE [LARGE SCALE GENOMIC DNA]</scope>
    <source>
        <strain evidence="1 2">2691</strain>
    </source>
</reference>
<gene>
    <name evidence="1" type="ORF">A361_12675</name>
</gene>
<accession>A0A161J5F8</accession>
<dbReference type="eggNOG" id="COG3427">
    <property type="taxonomic scope" value="Bacteria"/>
</dbReference>
<dbReference type="KEGG" id="bon:A361_12675"/>
<name>A0A161J5F8_9BACI</name>
<organism evidence="1 2">
    <name type="scientific">Cytobacillus oceanisediminis 2691</name>
    <dbReference type="NCBI Taxonomy" id="1196031"/>
    <lineage>
        <taxon>Bacteria</taxon>
        <taxon>Bacillati</taxon>
        <taxon>Bacillota</taxon>
        <taxon>Bacilli</taxon>
        <taxon>Bacillales</taxon>
        <taxon>Bacillaceae</taxon>
        <taxon>Cytobacillus</taxon>
    </lineage>
</organism>
<dbReference type="SUPFAM" id="SSF55961">
    <property type="entry name" value="Bet v1-like"/>
    <property type="match status" value="1"/>
</dbReference>
<evidence type="ECO:0000313" key="1">
    <source>
        <dbReference type="EMBL" id="AND39961.1"/>
    </source>
</evidence>
<dbReference type="RefSeq" id="WP_009334620.1">
    <property type="nucleotide sequence ID" value="NZ_CP015506.1"/>
</dbReference>
<dbReference type="Pfam" id="PF06240">
    <property type="entry name" value="COXG"/>
    <property type="match status" value="1"/>
</dbReference>
<protein>
    <submittedName>
        <fullName evidence="1">Carbon monoxide dehydrogenase</fullName>
    </submittedName>
</protein>
<dbReference type="Gene3D" id="3.30.530.20">
    <property type="match status" value="1"/>
</dbReference>
<sequence>MASCTHQAEVNVPITAIWNFVSNIGNWAPLVPGYITHEVLSEKESTWSFKSDMGIIKKKIELKVDITSWQEPTKVTFQLTGLNEKFTGDGYFLASKGRNNTNLMTGALQITAEGMMAKVANSLLNTSLPEITAELTEAVALKLEQNYKEHAGV</sequence>
<dbReference type="EMBL" id="CP015506">
    <property type="protein sequence ID" value="AND39961.1"/>
    <property type="molecule type" value="Genomic_DNA"/>
</dbReference>
<dbReference type="CDD" id="cd07812">
    <property type="entry name" value="SRPBCC"/>
    <property type="match status" value="1"/>
</dbReference>
<dbReference type="Proteomes" id="UP000077856">
    <property type="component" value="Chromosome"/>
</dbReference>
<proteinExistence type="predicted"/>
<dbReference type="InterPro" id="IPR023393">
    <property type="entry name" value="START-like_dom_sf"/>
</dbReference>
<dbReference type="AlphaFoldDB" id="A0A161J5F8"/>
<evidence type="ECO:0000313" key="2">
    <source>
        <dbReference type="Proteomes" id="UP000077856"/>
    </source>
</evidence>
<dbReference type="InterPro" id="IPR010419">
    <property type="entry name" value="CO_DH_gsu"/>
</dbReference>